<accession>A8S6S5</accession>
<dbReference type="GeneID" id="75067467"/>
<dbReference type="InterPro" id="IPR040568">
    <property type="entry name" value="LPD16"/>
</dbReference>
<reference evidence="2 3" key="2">
    <citation type="submission" date="2007-09" db="EMBL/GenBank/DDBJ databases">
        <authorList>
            <person name="Fulton L."/>
            <person name="Clifton S."/>
            <person name="Fulton B."/>
            <person name="Xu J."/>
            <person name="Minx P."/>
            <person name="Pepin K.H."/>
            <person name="Johnson M."/>
            <person name="Thiruvilangam P."/>
            <person name="Bhonagiri V."/>
            <person name="Nash W.E."/>
            <person name="Mardis E.R."/>
            <person name="Wilson R.K."/>
        </authorList>
    </citation>
    <scope>NUCLEOTIDE SEQUENCE [LARGE SCALE GENOMIC DNA]</scope>
    <source>
        <strain evidence="2 3">M21/2</strain>
    </source>
</reference>
<dbReference type="Pfam" id="PF18830">
    <property type="entry name" value="LPD16"/>
    <property type="match status" value="1"/>
</dbReference>
<dbReference type="Proteomes" id="UP000005945">
    <property type="component" value="Unassembled WGS sequence"/>
</dbReference>
<protein>
    <recommendedName>
        <fullName evidence="1">Large polyvalent protein-associated domain-containing protein</fullName>
    </recommendedName>
</protein>
<evidence type="ECO:0000259" key="1">
    <source>
        <dbReference type="Pfam" id="PF18830"/>
    </source>
</evidence>
<reference evidence="2 3" key="1">
    <citation type="submission" date="2007-09" db="EMBL/GenBank/DDBJ databases">
        <title>Draft genome sequence of Faecalibacterium prausnitzii M21/2.</title>
        <authorList>
            <person name="Sudarsanam P."/>
            <person name="Ley R."/>
            <person name="Guruge J."/>
            <person name="Turnbaugh P.J."/>
            <person name="Mahowald M."/>
            <person name="Liep D."/>
            <person name="Gordon J."/>
        </authorList>
    </citation>
    <scope>NUCLEOTIDE SEQUENCE [LARGE SCALE GENOMIC DNA]</scope>
    <source>
        <strain evidence="2 3">M21/2</strain>
    </source>
</reference>
<dbReference type="RefSeq" id="WP_005921738.1">
    <property type="nucleotide sequence ID" value="NZ_DS483492.1"/>
</dbReference>
<sequence>MEQIKEAVYLINDERYLHLRENGAGVGFATYNKVTGEPLESGQISEKNLPPDGRNAIPAARNWYLFELSDDDRKAIQQESVKILENIPQVGIGRRRIWEPETLPKDIRLINSHYDDLYRIPDGGVIQVDYPNGHSFTARVEHLDDYHFDMGGLDMGGLGNVFHICQFAEVMERNHADFYPEIQTQDEQAAWELGGKGYLAIQSCEDGWDYTLYHSDYSVMDGGQLDAPELTIQEAREQILEAHHMEKGRRLLQDYDAVMDKVTEAEELSADHRPSTLEKLAELASDTSAPKSSARSAPEL</sequence>
<evidence type="ECO:0000313" key="3">
    <source>
        <dbReference type="Proteomes" id="UP000005945"/>
    </source>
</evidence>
<name>A8S6S5_9FIRM</name>
<dbReference type="HOGENOM" id="CLU_929640_0_0_9"/>
<organism evidence="2 3">
    <name type="scientific">Faecalibacterium prausnitzii M21/2</name>
    <dbReference type="NCBI Taxonomy" id="411485"/>
    <lineage>
        <taxon>Bacteria</taxon>
        <taxon>Bacillati</taxon>
        <taxon>Bacillota</taxon>
        <taxon>Clostridia</taxon>
        <taxon>Eubacteriales</taxon>
        <taxon>Oscillospiraceae</taxon>
        <taxon>Faecalibacterium</taxon>
    </lineage>
</organism>
<dbReference type="EMBL" id="ABED02000015">
    <property type="protein sequence ID" value="EDP22876.1"/>
    <property type="molecule type" value="Genomic_DNA"/>
</dbReference>
<proteinExistence type="predicted"/>
<gene>
    <name evidence="2" type="ORF">FAEPRAM212_00298</name>
</gene>
<dbReference type="AlphaFoldDB" id="A8S6S5"/>
<comment type="caution">
    <text evidence="2">The sequence shown here is derived from an EMBL/GenBank/DDBJ whole genome shotgun (WGS) entry which is preliminary data.</text>
</comment>
<evidence type="ECO:0000313" key="2">
    <source>
        <dbReference type="EMBL" id="EDP22876.1"/>
    </source>
</evidence>
<feature type="domain" description="Large polyvalent protein-associated" evidence="1">
    <location>
        <begin position="185"/>
        <end position="249"/>
    </location>
</feature>